<feature type="transmembrane region" description="Helical" evidence="2">
    <location>
        <begin position="80"/>
        <end position="113"/>
    </location>
</feature>
<dbReference type="AlphaFoldDB" id="A0A1E4TP78"/>
<evidence type="ECO:0000256" key="2">
    <source>
        <dbReference type="SAM" id="Phobius"/>
    </source>
</evidence>
<name>A0A1E4TP78_PACTA</name>
<dbReference type="EMBL" id="KV454018">
    <property type="protein sequence ID" value="ODV93551.1"/>
    <property type="molecule type" value="Genomic_DNA"/>
</dbReference>
<evidence type="ECO:0000256" key="1">
    <source>
        <dbReference type="ARBA" id="ARBA00004141"/>
    </source>
</evidence>
<reference evidence="5" key="1">
    <citation type="submission" date="2016-05" db="EMBL/GenBank/DDBJ databases">
        <title>Comparative genomics of biotechnologically important yeasts.</title>
        <authorList>
            <consortium name="DOE Joint Genome Institute"/>
            <person name="Riley R."/>
            <person name="Haridas S."/>
            <person name="Wolfe K.H."/>
            <person name="Lopes M.R."/>
            <person name="Hittinger C.T."/>
            <person name="Goker M."/>
            <person name="Salamov A."/>
            <person name="Wisecaver J."/>
            <person name="Long T.M."/>
            <person name="Aerts A.L."/>
            <person name="Barry K."/>
            <person name="Choi C."/>
            <person name="Clum A."/>
            <person name="Coughlan A.Y."/>
            <person name="Deshpande S."/>
            <person name="Douglass A.P."/>
            <person name="Hanson S.J."/>
            <person name="Klenk H.-P."/>
            <person name="Labutti K."/>
            <person name="Lapidus A."/>
            <person name="Lindquist E."/>
            <person name="Lipzen A."/>
            <person name="Meier-Kolthoff J.P."/>
            <person name="Ohm R.A."/>
            <person name="Otillar R.P."/>
            <person name="Pangilinan J."/>
            <person name="Peng Y."/>
            <person name="Rokas A."/>
            <person name="Rosa C.A."/>
            <person name="Scheuner C."/>
            <person name="Sibirny A.A."/>
            <person name="Slot J.C."/>
            <person name="Stielow J.B."/>
            <person name="Sun H."/>
            <person name="Kurtzman C.P."/>
            <person name="Blackwell M."/>
            <person name="Grigoriev I.V."/>
            <person name="Jeffries T.W."/>
        </authorList>
    </citation>
    <scope>NUCLEOTIDE SEQUENCE [LARGE SCALE GENOMIC DNA]</scope>
    <source>
        <strain evidence="5">NRRL Y-2460</strain>
    </source>
</reference>
<dbReference type="PANTHER" id="PTHR23520">
    <property type="entry name" value="TRANSPORTER, PUTATIVE (AFU_ORTHOLOGUE AFUA_3G04000)-RELATED"/>
    <property type="match status" value="1"/>
</dbReference>
<feature type="transmembrane region" description="Helical" evidence="2">
    <location>
        <begin position="181"/>
        <end position="202"/>
    </location>
</feature>
<dbReference type="InterPro" id="IPR036259">
    <property type="entry name" value="MFS_trans_sf"/>
</dbReference>
<evidence type="ECO:0000313" key="4">
    <source>
        <dbReference type="EMBL" id="ODV93551.1"/>
    </source>
</evidence>
<feature type="non-terminal residue" evidence="4">
    <location>
        <position position="1"/>
    </location>
</feature>
<dbReference type="OrthoDB" id="10027823at2759"/>
<keyword evidence="5" id="KW-1185">Reference proteome</keyword>
<keyword evidence="2" id="KW-1133">Transmembrane helix</keyword>
<keyword evidence="2" id="KW-0472">Membrane</keyword>
<dbReference type="PANTHER" id="PTHR23520:SF2">
    <property type="entry name" value="ABR173CP"/>
    <property type="match status" value="1"/>
</dbReference>
<dbReference type="Pfam" id="PF07690">
    <property type="entry name" value="MFS_1"/>
    <property type="match status" value="1"/>
</dbReference>
<dbReference type="GO" id="GO:0000329">
    <property type="term" value="C:fungal-type vacuole membrane"/>
    <property type="evidence" value="ECO:0007669"/>
    <property type="project" value="TreeGrafter"/>
</dbReference>
<dbReference type="InterPro" id="IPR020846">
    <property type="entry name" value="MFS_dom"/>
</dbReference>
<feature type="transmembrane region" description="Helical" evidence="2">
    <location>
        <begin position="49"/>
        <end position="68"/>
    </location>
</feature>
<gene>
    <name evidence="4" type="ORF">PACTADRAFT_21501</name>
</gene>
<evidence type="ECO:0000313" key="5">
    <source>
        <dbReference type="Proteomes" id="UP000094236"/>
    </source>
</evidence>
<feature type="transmembrane region" description="Helical" evidence="2">
    <location>
        <begin position="250"/>
        <end position="268"/>
    </location>
</feature>
<dbReference type="SUPFAM" id="SSF103473">
    <property type="entry name" value="MFS general substrate transporter"/>
    <property type="match status" value="1"/>
</dbReference>
<dbReference type="STRING" id="669874.A0A1E4TP78"/>
<protein>
    <recommendedName>
        <fullName evidence="3">Major facilitator superfamily (MFS) profile domain-containing protein</fullName>
    </recommendedName>
</protein>
<feature type="non-terminal residue" evidence="4">
    <location>
        <position position="301"/>
    </location>
</feature>
<feature type="transmembrane region" description="Helical" evidence="2">
    <location>
        <begin position="144"/>
        <end position="169"/>
    </location>
</feature>
<organism evidence="4 5">
    <name type="scientific">Pachysolen tannophilus NRRL Y-2460</name>
    <dbReference type="NCBI Taxonomy" id="669874"/>
    <lineage>
        <taxon>Eukaryota</taxon>
        <taxon>Fungi</taxon>
        <taxon>Dikarya</taxon>
        <taxon>Ascomycota</taxon>
        <taxon>Saccharomycotina</taxon>
        <taxon>Pichiomycetes</taxon>
        <taxon>Pachysolenaceae</taxon>
        <taxon>Pachysolen</taxon>
    </lineage>
</organism>
<dbReference type="InterPro" id="IPR011701">
    <property type="entry name" value="MFS"/>
</dbReference>
<feature type="transmembrane region" description="Helical" evidence="2">
    <location>
        <begin position="275"/>
        <end position="298"/>
    </location>
</feature>
<proteinExistence type="predicted"/>
<sequence>VHIVETLQSSSSDIRILWASVFIRLTSYGATNQILTLYLKSLNISESNIGLFMTLSLLGDSAISYNLTWYGDKIGRKNVMIIGTLLMMISGIIFASPIDNFIILLFAAIVGVISPSGDETGPFKSVEEASIAQLAPLDLRPEVYAIHGLLSTMGSAFGSIVTGFMIDYLNRKQGWQLLTCYKSVFVGYTLLAFTKFILMLYLSENCEVTYRSTHCLEQDIQERNTSNDEMRQDILNTSTWTGLSHQTQNILSKLLVIFMIDSFGYGFMTSAWVVYYFKVSFGVTAFVLGILYSIYLYFNDI</sequence>
<dbReference type="Gene3D" id="1.20.1250.20">
    <property type="entry name" value="MFS general substrate transporter like domains"/>
    <property type="match status" value="1"/>
</dbReference>
<keyword evidence="2" id="KW-0812">Transmembrane</keyword>
<comment type="subcellular location">
    <subcellularLocation>
        <location evidence="1">Membrane</location>
        <topology evidence="1">Multi-pass membrane protein</topology>
    </subcellularLocation>
</comment>
<dbReference type="Proteomes" id="UP000094236">
    <property type="component" value="Unassembled WGS sequence"/>
</dbReference>
<feature type="domain" description="Major facilitator superfamily (MFS) profile" evidence="3">
    <location>
        <begin position="13"/>
        <end position="301"/>
    </location>
</feature>
<dbReference type="GO" id="GO:0022857">
    <property type="term" value="F:transmembrane transporter activity"/>
    <property type="evidence" value="ECO:0007669"/>
    <property type="project" value="InterPro"/>
</dbReference>
<accession>A0A1E4TP78</accession>
<dbReference type="PROSITE" id="PS50850">
    <property type="entry name" value="MFS"/>
    <property type="match status" value="1"/>
</dbReference>
<evidence type="ECO:0000259" key="3">
    <source>
        <dbReference type="PROSITE" id="PS50850"/>
    </source>
</evidence>